<reference evidence="2" key="1">
    <citation type="submission" date="2023-05" db="EMBL/GenBank/DDBJ databases">
        <authorList>
            <person name="Zhang X."/>
        </authorList>
    </citation>
    <scope>NUCLEOTIDE SEQUENCE</scope>
    <source>
        <strain evidence="2">BD1B2-1</strain>
    </source>
</reference>
<dbReference type="AlphaFoldDB" id="A0AAE3UCF0"/>
<evidence type="ECO:0000313" key="2">
    <source>
        <dbReference type="EMBL" id="MDJ1500833.1"/>
    </source>
</evidence>
<accession>A0AAE3UCF0</accession>
<dbReference type="InterPro" id="IPR058812">
    <property type="entry name" value="RhsPI"/>
</dbReference>
<comment type="caution">
    <text evidence="2">The sequence shown here is derived from an EMBL/GenBank/DDBJ whole genome shotgun (WGS) entry which is preliminary data.</text>
</comment>
<dbReference type="EMBL" id="JASJOU010000002">
    <property type="protein sequence ID" value="MDJ1500833.1"/>
    <property type="molecule type" value="Genomic_DNA"/>
</dbReference>
<gene>
    <name evidence="2" type="ORF">QNI22_09250</name>
</gene>
<dbReference type="InterPro" id="IPR037883">
    <property type="entry name" value="Knr4/Smi1-like_sf"/>
</dbReference>
<dbReference type="RefSeq" id="WP_314510364.1">
    <property type="nucleotide sequence ID" value="NZ_JASJOU010000002.1"/>
</dbReference>
<dbReference type="Proteomes" id="UP001232063">
    <property type="component" value="Unassembled WGS sequence"/>
</dbReference>
<organism evidence="2 3">
    <name type="scientific">Xanthocytophaga agilis</name>
    <dbReference type="NCBI Taxonomy" id="3048010"/>
    <lineage>
        <taxon>Bacteria</taxon>
        <taxon>Pseudomonadati</taxon>
        <taxon>Bacteroidota</taxon>
        <taxon>Cytophagia</taxon>
        <taxon>Cytophagales</taxon>
        <taxon>Rhodocytophagaceae</taxon>
        <taxon>Xanthocytophaga</taxon>
    </lineage>
</organism>
<dbReference type="SUPFAM" id="SSF160631">
    <property type="entry name" value="SMI1/KNR4-like"/>
    <property type="match status" value="1"/>
</dbReference>
<dbReference type="Gene3D" id="3.40.1580.10">
    <property type="entry name" value="SMI1/KNR4-like"/>
    <property type="match status" value="1"/>
</dbReference>
<evidence type="ECO:0000313" key="3">
    <source>
        <dbReference type="Proteomes" id="UP001232063"/>
    </source>
</evidence>
<evidence type="ECO:0000259" key="1">
    <source>
        <dbReference type="Pfam" id="PF26352"/>
    </source>
</evidence>
<protein>
    <recommendedName>
        <fullName evidence="1">RhsPI domain-containing protein</fullName>
    </recommendedName>
</protein>
<keyword evidence="3" id="KW-1185">Reference proteome</keyword>
<sequence>MNFGLELITKGKSITQTDLQRLAVVIRSEIPIELQNLLLFHNGGDLEVNSFYRLIGNTTFQTSSIKSIMSVEEIETTFNNLSDDSTFCESKIIPFASLLGPGIIGIGWNVYNRGKIYIYDWDYGLTYQAASLNEFCKQLVFTDSSELRKQLLTLQEETKWII</sequence>
<name>A0AAE3UCF0_9BACT</name>
<proteinExistence type="predicted"/>
<dbReference type="Pfam" id="PF26352">
    <property type="entry name" value="RhsPI"/>
    <property type="match status" value="1"/>
</dbReference>
<feature type="domain" description="RhsPI" evidence="1">
    <location>
        <begin position="62"/>
        <end position="139"/>
    </location>
</feature>